<keyword evidence="2" id="KW-1185">Reference proteome</keyword>
<name>A0A506U1H2_9HYPH</name>
<evidence type="ECO:0000313" key="2">
    <source>
        <dbReference type="Proteomes" id="UP000320314"/>
    </source>
</evidence>
<proteinExistence type="predicted"/>
<evidence type="ECO:0000313" key="1">
    <source>
        <dbReference type="EMBL" id="TPW26844.1"/>
    </source>
</evidence>
<comment type="caution">
    <text evidence="1">The sequence shown here is derived from an EMBL/GenBank/DDBJ whole genome shotgun (WGS) entry which is preliminary data.</text>
</comment>
<organism evidence="1 2">
    <name type="scientific">Pararhizobium mangrovi</name>
    <dbReference type="NCBI Taxonomy" id="2590452"/>
    <lineage>
        <taxon>Bacteria</taxon>
        <taxon>Pseudomonadati</taxon>
        <taxon>Pseudomonadota</taxon>
        <taxon>Alphaproteobacteria</taxon>
        <taxon>Hyphomicrobiales</taxon>
        <taxon>Rhizobiaceae</taxon>
        <taxon>Rhizobium/Agrobacterium group</taxon>
        <taxon>Pararhizobium</taxon>
    </lineage>
</organism>
<reference evidence="1 2" key="1">
    <citation type="submission" date="2019-06" db="EMBL/GenBank/DDBJ databases">
        <authorList>
            <person name="Li M."/>
        </authorList>
    </citation>
    <scope>NUCLEOTIDE SEQUENCE [LARGE SCALE GENOMIC DNA]</scope>
    <source>
        <strain evidence="1 2">BGMRC6574</strain>
    </source>
</reference>
<dbReference type="Proteomes" id="UP000320314">
    <property type="component" value="Unassembled WGS sequence"/>
</dbReference>
<dbReference type="EMBL" id="VHLH01000026">
    <property type="protein sequence ID" value="TPW26844.1"/>
    <property type="molecule type" value="Genomic_DNA"/>
</dbReference>
<accession>A0A506U1H2</accession>
<dbReference type="RefSeq" id="WP_141167624.1">
    <property type="nucleotide sequence ID" value="NZ_VHLH01000026.1"/>
</dbReference>
<gene>
    <name evidence="1" type="ORF">FJU11_13645</name>
</gene>
<dbReference type="AlphaFoldDB" id="A0A506U1H2"/>
<protein>
    <submittedName>
        <fullName evidence="1">Uncharacterized protein</fullName>
    </submittedName>
</protein>
<sequence length="75" mass="8668">MITLALSLPFIPAAIGGYAMRPAKTHAVRAHVRRETETQREQRDRLLRKLEQLRVEIMERDLCAIVRADVERETA</sequence>